<reference evidence="2 3" key="1">
    <citation type="submission" date="2019-02" db="EMBL/GenBank/DDBJ databases">
        <title>Sequencing the genomes of 1000 actinobacteria strains.</title>
        <authorList>
            <person name="Klenk H.-P."/>
        </authorList>
    </citation>
    <scope>NUCLEOTIDE SEQUENCE [LARGE SCALE GENOMIC DNA]</scope>
    <source>
        <strain evidence="2 3">DSM 45162</strain>
    </source>
</reference>
<dbReference type="Proteomes" id="UP000292564">
    <property type="component" value="Unassembled WGS sequence"/>
</dbReference>
<keyword evidence="1" id="KW-1133">Transmembrane helix</keyword>
<evidence type="ECO:0000313" key="3">
    <source>
        <dbReference type="Proteomes" id="UP000292564"/>
    </source>
</evidence>
<name>A0A4Q7ZFD9_9ACTN</name>
<keyword evidence="3" id="KW-1185">Reference proteome</keyword>
<feature type="transmembrane region" description="Helical" evidence="1">
    <location>
        <begin position="12"/>
        <end position="32"/>
    </location>
</feature>
<comment type="caution">
    <text evidence="2">The sequence shown here is derived from an EMBL/GenBank/DDBJ whole genome shotgun (WGS) entry which is preliminary data.</text>
</comment>
<keyword evidence="1" id="KW-0472">Membrane</keyword>
<sequence>MPENSEVARRRIRDVAVSIAAVLAAVGVVYIFLVSPAPAQMAWIGPGTKAVVAVAVGCCGALFGVVIRLVSARTASLGEWVCRACAGVVLLTPALVYVTWAFGAPGSSHQCGSLIAPYSPANLDPAEFRAACKPGAQYRLLQAVVWAAIAYAVAVAYGLWLRRRRGIRAVPQPGAPG</sequence>
<dbReference type="OrthoDB" id="10009899at2"/>
<feature type="transmembrane region" description="Helical" evidence="1">
    <location>
        <begin position="143"/>
        <end position="161"/>
    </location>
</feature>
<keyword evidence="1" id="KW-0812">Transmembrane</keyword>
<evidence type="ECO:0000256" key="1">
    <source>
        <dbReference type="SAM" id="Phobius"/>
    </source>
</evidence>
<protein>
    <submittedName>
        <fullName evidence="2">Uncharacterized protein</fullName>
    </submittedName>
</protein>
<feature type="transmembrane region" description="Helical" evidence="1">
    <location>
        <begin position="52"/>
        <end position="71"/>
    </location>
</feature>
<dbReference type="EMBL" id="SHKY01000001">
    <property type="protein sequence ID" value="RZU48843.1"/>
    <property type="molecule type" value="Genomic_DNA"/>
</dbReference>
<dbReference type="RefSeq" id="WP_130508024.1">
    <property type="nucleotide sequence ID" value="NZ_SHKY01000001.1"/>
</dbReference>
<proteinExistence type="predicted"/>
<accession>A0A4Q7ZFD9</accession>
<evidence type="ECO:0000313" key="2">
    <source>
        <dbReference type="EMBL" id="RZU48843.1"/>
    </source>
</evidence>
<gene>
    <name evidence="2" type="ORF">EV385_0572</name>
</gene>
<feature type="transmembrane region" description="Helical" evidence="1">
    <location>
        <begin position="80"/>
        <end position="100"/>
    </location>
</feature>
<dbReference type="AlphaFoldDB" id="A0A4Q7ZFD9"/>
<organism evidence="2 3">
    <name type="scientific">Krasilnikovia cinnamomea</name>
    <dbReference type="NCBI Taxonomy" id="349313"/>
    <lineage>
        <taxon>Bacteria</taxon>
        <taxon>Bacillati</taxon>
        <taxon>Actinomycetota</taxon>
        <taxon>Actinomycetes</taxon>
        <taxon>Micromonosporales</taxon>
        <taxon>Micromonosporaceae</taxon>
        <taxon>Krasilnikovia</taxon>
    </lineage>
</organism>